<keyword evidence="1" id="KW-0862">Zinc</keyword>
<evidence type="ECO:0000259" key="2">
    <source>
        <dbReference type="Pfam" id="PF04894"/>
    </source>
</evidence>
<dbReference type="Pfam" id="PF04894">
    <property type="entry name" value="Nre_N"/>
    <property type="match status" value="1"/>
</dbReference>
<dbReference type="EMBL" id="CP006577">
    <property type="protein sequence ID" value="AIG98225.1"/>
    <property type="molecule type" value="Genomic_DNA"/>
</dbReference>
<dbReference type="InterPro" id="IPR033167">
    <property type="entry name" value="Nre"/>
</dbReference>
<dbReference type="HOGENOM" id="CLU_039703_0_0_2"/>
<name>A0A075WCV0_ARCFL</name>
<dbReference type="InterPro" id="IPR006979">
    <property type="entry name" value="Nre_C"/>
</dbReference>
<comment type="similarity">
    <text evidence="1">Belongs to the Nre family.</text>
</comment>
<dbReference type="RefSeq" id="WP_048095645.1">
    <property type="nucleotide sequence ID" value="NZ_CP006577.1"/>
</dbReference>
<comment type="function">
    <text evidence="1">Involved in DNA damage repair.</text>
</comment>
<protein>
    <recommendedName>
        <fullName evidence="1">DNA repair protein</fullName>
    </recommendedName>
</protein>
<comment type="domain">
    <text evidence="1">Contains a predicted C4 metal binding domain at the N-terminus, which could be a zinc finger DNA binding domain.</text>
</comment>
<evidence type="ECO:0000259" key="3">
    <source>
        <dbReference type="Pfam" id="PF04895"/>
    </source>
</evidence>
<gene>
    <name evidence="4" type="ORF">AFULGI_00014580</name>
</gene>
<dbReference type="PANTHER" id="PTHR38136">
    <property type="entry name" value="DNA REPAIR PROTEIN"/>
    <property type="match status" value="1"/>
</dbReference>
<dbReference type="PANTHER" id="PTHR38136:SF2">
    <property type="entry name" value="DNA REPAIR PROTEIN"/>
    <property type="match status" value="1"/>
</dbReference>
<feature type="domain" description="Archaeal Nre C-terminal" evidence="3">
    <location>
        <begin position="287"/>
        <end position="376"/>
    </location>
</feature>
<keyword evidence="1" id="KW-0863">Zinc-finger</keyword>
<reference evidence="4 5" key="1">
    <citation type="submission" date="2013-07" db="EMBL/GenBank/DDBJ databases">
        <title>Genome of Archaeoglobus fulgidus.</title>
        <authorList>
            <person name="Fiebig A."/>
            <person name="Birkeland N.-K."/>
        </authorList>
    </citation>
    <scope>NUCLEOTIDE SEQUENCE [LARGE SCALE GENOMIC DNA]</scope>
    <source>
        <strain evidence="4 5">DSM 8774</strain>
    </source>
</reference>
<keyword evidence="1" id="KW-0479">Metal-binding</keyword>
<dbReference type="InterPro" id="IPR006978">
    <property type="entry name" value="Nre_N"/>
</dbReference>
<dbReference type="Proteomes" id="UP000028501">
    <property type="component" value="Chromosome"/>
</dbReference>
<feature type="domain" description="Archaeal Nre N-terminal" evidence="2">
    <location>
        <begin position="14"/>
        <end position="276"/>
    </location>
</feature>
<feature type="zinc finger region" description="C4-type" evidence="1">
    <location>
        <begin position="6"/>
        <end position="20"/>
    </location>
</feature>
<dbReference type="AlphaFoldDB" id="A0A075WCV0"/>
<dbReference type="HAMAP" id="MF_02096">
    <property type="entry name" value="Nre"/>
    <property type="match status" value="1"/>
</dbReference>
<keyword evidence="1" id="KW-0234">DNA repair</keyword>
<accession>A0A075WCV0</accession>
<dbReference type="GO" id="GO:0006281">
    <property type="term" value="P:DNA repair"/>
    <property type="evidence" value="ECO:0007669"/>
    <property type="project" value="UniProtKB-UniRule"/>
</dbReference>
<dbReference type="KEGG" id="afg:AFULGI_00014580"/>
<proteinExistence type="inferred from homology"/>
<dbReference type="GO" id="GO:0008270">
    <property type="term" value="F:zinc ion binding"/>
    <property type="evidence" value="ECO:0007669"/>
    <property type="project" value="UniProtKB-UniRule"/>
</dbReference>
<evidence type="ECO:0000313" key="4">
    <source>
        <dbReference type="EMBL" id="AIG98225.1"/>
    </source>
</evidence>
<evidence type="ECO:0000313" key="5">
    <source>
        <dbReference type="Proteomes" id="UP000028501"/>
    </source>
</evidence>
<evidence type="ECO:0000256" key="1">
    <source>
        <dbReference type="HAMAP-Rule" id="MF_02096"/>
    </source>
</evidence>
<dbReference type="GeneID" id="24794958"/>
<sequence length="391" mass="45223">MVSVRCAECKGKLLCGRSKCPLLEKYRFLKEIKIDSRILDPSPPSIFVGRVGYPKVYAGPLVSINADPVYADSPWLWKSIEEVIRLRTSMLRVSRRFRVEDVREEKKELTEMQEMTAAIKPVDVEAEIRKISRKAEFDDVMQPMGYSAIAESIKLAENPKIPDKVEKVYYDDMKAYEALSYLYNHGFSTYYLQKIFSAGILGERKSRKLVPTRWSITAVHSIVGEAIKREIAAYKPIDKTLLFNYEHFGNHFEVILSPENYFFQLVEIWQRKSFWSPKEDWIGVDSEDIRPKRDYSNLSGGYYAARLPVLEYLREKRGQASVLVIREIKPSYYAPLGVWVVEEGVRKALKSKPEVFESFDDALTAASRRVENKEWRALVSRQTSLASFFGF</sequence>
<dbReference type="Pfam" id="PF04895">
    <property type="entry name" value="Nre_C"/>
    <property type="match status" value="1"/>
</dbReference>
<organism evidence="4 5">
    <name type="scientific">Archaeoglobus fulgidus DSM 8774</name>
    <dbReference type="NCBI Taxonomy" id="1344584"/>
    <lineage>
        <taxon>Archaea</taxon>
        <taxon>Methanobacteriati</taxon>
        <taxon>Methanobacteriota</taxon>
        <taxon>Archaeoglobi</taxon>
        <taxon>Archaeoglobales</taxon>
        <taxon>Archaeoglobaceae</taxon>
        <taxon>Archaeoglobus</taxon>
    </lineage>
</organism>
<keyword evidence="1" id="KW-0227">DNA damage</keyword>